<evidence type="ECO:0000256" key="3">
    <source>
        <dbReference type="ARBA" id="ARBA00022723"/>
    </source>
</evidence>
<evidence type="ECO:0000256" key="6">
    <source>
        <dbReference type="ARBA" id="ARBA00023277"/>
    </source>
</evidence>
<feature type="site" description="Stabilizes the phosphoryl group" evidence="13">
    <location>
        <position position="51"/>
    </location>
</feature>
<dbReference type="Gene3D" id="3.40.50.1000">
    <property type="entry name" value="HAD superfamily/HAD-like"/>
    <property type="match status" value="1"/>
</dbReference>
<feature type="binding site" evidence="14">
    <location>
        <position position="90"/>
    </location>
    <ligand>
        <name>Zn(2+)</name>
        <dbReference type="ChEBI" id="CHEBI:29105"/>
    </ligand>
</feature>
<evidence type="ECO:0000256" key="14">
    <source>
        <dbReference type="PIRSR" id="PIRSR004682-4"/>
    </source>
</evidence>
<dbReference type="Proteomes" id="UP000298246">
    <property type="component" value="Unassembled WGS sequence"/>
</dbReference>
<dbReference type="NCBIfam" id="TIGR01656">
    <property type="entry name" value="Histidinol-ppas"/>
    <property type="match status" value="1"/>
</dbReference>
<comment type="catalytic activity">
    <reaction evidence="7">
        <text>D-glycero-alpha-D-manno-heptose 1,7-bisphosphate + H2O = D-glycero-alpha-D-manno-heptose 1-phosphate + phosphate</text>
        <dbReference type="Rhea" id="RHEA:28522"/>
        <dbReference type="ChEBI" id="CHEBI:15377"/>
        <dbReference type="ChEBI" id="CHEBI:43474"/>
        <dbReference type="ChEBI" id="CHEBI:60207"/>
        <dbReference type="ChEBI" id="CHEBI:61574"/>
        <dbReference type="EC" id="3.1.3.83"/>
    </reaction>
</comment>
<feature type="binding site" evidence="14">
    <location>
        <position position="9"/>
    </location>
    <ligand>
        <name>Mg(2+)</name>
        <dbReference type="ChEBI" id="CHEBI:18420"/>
    </ligand>
</feature>
<keyword evidence="5 14" id="KW-0862">Zinc</keyword>
<dbReference type="InterPro" id="IPR036412">
    <property type="entry name" value="HAD-like_sf"/>
</dbReference>
<feature type="active site" description="Nucleophile" evidence="12">
    <location>
        <position position="11"/>
    </location>
</feature>
<comment type="cofactor">
    <cofactor evidence="14">
        <name>Mg(2+)</name>
        <dbReference type="ChEBI" id="CHEBI:18420"/>
    </cofactor>
</comment>
<dbReference type="NCBIfam" id="TIGR01662">
    <property type="entry name" value="HAD-SF-IIIA"/>
    <property type="match status" value="1"/>
</dbReference>
<dbReference type="GO" id="GO:0005737">
    <property type="term" value="C:cytoplasm"/>
    <property type="evidence" value="ECO:0007669"/>
    <property type="project" value="UniProtKB-SubCell"/>
</dbReference>
<evidence type="ECO:0000313" key="15">
    <source>
        <dbReference type="EMBL" id="TFE89318.1"/>
    </source>
</evidence>
<evidence type="ECO:0000256" key="9">
    <source>
        <dbReference type="ARBA" id="ARBA00060656"/>
    </source>
</evidence>
<protein>
    <recommendedName>
        <fullName evidence="11">D,D-heptose 1,7-bisphosphate phosphatase</fullName>
        <ecNumber evidence="11">3.1.3.-</ecNumber>
    </recommendedName>
</protein>
<evidence type="ECO:0000313" key="16">
    <source>
        <dbReference type="Proteomes" id="UP000298246"/>
    </source>
</evidence>
<proteinExistence type="inferred from homology"/>
<feature type="binding site" evidence="14">
    <location>
        <position position="11"/>
    </location>
    <ligand>
        <name>Mg(2+)</name>
        <dbReference type="ChEBI" id="CHEBI:18420"/>
    </ligand>
</feature>
<evidence type="ECO:0000256" key="4">
    <source>
        <dbReference type="ARBA" id="ARBA00022801"/>
    </source>
</evidence>
<evidence type="ECO:0000256" key="12">
    <source>
        <dbReference type="PIRSR" id="PIRSR004682-1"/>
    </source>
</evidence>
<dbReference type="EMBL" id="MYFO01000007">
    <property type="protein sequence ID" value="TFE89318.1"/>
    <property type="molecule type" value="Genomic_DNA"/>
</dbReference>
<feature type="site" description="Contributes to substrate recognition" evidence="13">
    <location>
        <position position="107"/>
    </location>
</feature>
<keyword evidence="14" id="KW-0460">Magnesium</keyword>
<dbReference type="EC" id="3.1.3.-" evidence="11"/>
<keyword evidence="4 11" id="KW-0378">Hydrolase</keyword>
<evidence type="ECO:0000256" key="11">
    <source>
        <dbReference type="PIRNR" id="PIRNR004682"/>
    </source>
</evidence>
<dbReference type="InterPro" id="IPR006549">
    <property type="entry name" value="HAD-SF_hydro_IIIA"/>
</dbReference>
<gene>
    <name evidence="15" type="ORF">B5M42_07645</name>
</gene>
<dbReference type="SUPFAM" id="SSF56784">
    <property type="entry name" value="HAD-like"/>
    <property type="match status" value="1"/>
</dbReference>
<comment type="similarity">
    <text evidence="10 11">Belongs to the gmhB family.</text>
</comment>
<comment type="pathway">
    <text evidence="9">Nucleotide-sugar biosynthesis; GDP-D-glycero-alpha-D-manno-heptose biosynthesis; GDP-D-glycero-alpha-D-manno-heptose from D-glycero-alpha-D-manno-heptose 7-phosphate: step 2/3.</text>
</comment>
<dbReference type="PANTHER" id="PTHR42891:SF1">
    <property type="entry name" value="D-GLYCERO-BETA-D-MANNO-HEPTOSE-1,7-BISPHOSPHATE 7-PHOSPHATASE"/>
    <property type="match status" value="1"/>
</dbReference>
<dbReference type="CDD" id="cd07503">
    <property type="entry name" value="HAD_HisB-N"/>
    <property type="match status" value="1"/>
</dbReference>
<dbReference type="GO" id="GO:0005975">
    <property type="term" value="P:carbohydrate metabolic process"/>
    <property type="evidence" value="ECO:0007669"/>
    <property type="project" value="InterPro"/>
</dbReference>
<name>A0A4Y8Q5E6_9BACL</name>
<keyword evidence="2 11" id="KW-0963">Cytoplasm</keyword>
<feature type="site" description="Stabilizes the phosphoryl group" evidence="13">
    <location>
        <position position="108"/>
    </location>
</feature>
<accession>A0A4Y8Q5E6</accession>
<evidence type="ECO:0000256" key="5">
    <source>
        <dbReference type="ARBA" id="ARBA00022833"/>
    </source>
</evidence>
<keyword evidence="6 11" id="KW-0119">Carbohydrate metabolism</keyword>
<comment type="caution">
    <text evidence="15">The sequence shown here is derived from an EMBL/GenBank/DDBJ whole genome shotgun (WGS) entry which is preliminary data.</text>
</comment>
<comment type="subcellular location">
    <subcellularLocation>
        <location evidence="1 11">Cytoplasm</location>
    </subcellularLocation>
</comment>
<dbReference type="GO" id="GO:0016791">
    <property type="term" value="F:phosphatase activity"/>
    <property type="evidence" value="ECO:0007669"/>
    <property type="project" value="InterPro"/>
</dbReference>
<sequence>MKTKALFLDRDGVINVEKNYVHRIVDFEFQPHVFEVLREFQAAQYKLIIITNQAGIAKGYYTEEQFHTLNNWMLERFAEARVLINRVYFCPYHLDGIPPYRQDSMFRKPNPGMILAARDAFSLDLGSSLLVGDQESDIQAGRNAGVKTNLLLATDPIKQRETAATSVIQNLSELVKWI</sequence>
<evidence type="ECO:0000256" key="10">
    <source>
        <dbReference type="ARBA" id="ARBA00061616"/>
    </source>
</evidence>
<dbReference type="Pfam" id="PF13242">
    <property type="entry name" value="Hydrolase_like"/>
    <property type="match status" value="1"/>
</dbReference>
<evidence type="ECO:0000256" key="7">
    <source>
        <dbReference type="ARBA" id="ARBA00051130"/>
    </source>
</evidence>
<dbReference type="AlphaFoldDB" id="A0A4Y8Q5E6"/>
<feature type="active site" description="Nucleophile" evidence="12">
    <location>
        <position position="9"/>
    </location>
</feature>
<dbReference type="RefSeq" id="WP_134751389.1">
    <property type="nucleotide sequence ID" value="NZ_MYFO02000005.1"/>
</dbReference>
<dbReference type="InterPro" id="IPR023214">
    <property type="entry name" value="HAD_sf"/>
</dbReference>
<dbReference type="PANTHER" id="PTHR42891">
    <property type="entry name" value="D-GLYCERO-BETA-D-MANNO-HEPTOSE-1,7-BISPHOSPHATE 7-PHOSPHATASE"/>
    <property type="match status" value="1"/>
</dbReference>
<evidence type="ECO:0000256" key="1">
    <source>
        <dbReference type="ARBA" id="ARBA00004496"/>
    </source>
</evidence>
<dbReference type="FunFam" id="3.40.50.1000:FF:000037">
    <property type="entry name" value="D,D-heptose 1,7-bisphosphate phosphatase"/>
    <property type="match status" value="1"/>
</dbReference>
<feature type="binding site" evidence="14">
    <location>
        <position position="133"/>
    </location>
    <ligand>
        <name>Mg(2+)</name>
        <dbReference type="ChEBI" id="CHEBI:18420"/>
    </ligand>
</feature>
<dbReference type="InterPro" id="IPR006543">
    <property type="entry name" value="Histidinol-phos"/>
</dbReference>
<evidence type="ECO:0000256" key="8">
    <source>
        <dbReference type="ARBA" id="ARBA00058363"/>
    </source>
</evidence>
<dbReference type="OrthoDB" id="9801899at2"/>
<dbReference type="NCBIfam" id="TIGR00213">
    <property type="entry name" value="GmhB_yaeD"/>
    <property type="match status" value="1"/>
</dbReference>
<evidence type="ECO:0000256" key="13">
    <source>
        <dbReference type="PIRSR" id="PIRSR004682-3"/>
    </source>
</evidence>
<dbReference type="GO" id="GO:0046872">
    <property type="term" value="F:metal ion binding"/>
    <property type="evidence" value="ECO:0007669"/>
    <property type="project" value="UniProtKB-KW"/>
</dbReference>
<dbReference type="PIRSF" id="PIRSF004682">
    <property type="entry name" value="GmhB"/>
    <property type="match status" value="1"/>
</dbReference>
<dbReference type="InterPro" id="IPR004446">
    <property type="entry name" value="Heptose_bisP_phosphatase"/>
</dbReference>
<comment type="cofactor">
    <cofactor evidence="14">
        <name>Zn(2+)</name>
        <dbReference type="ChEBI" id="CHEBI:29105"/>
    </cofactor>
</comment>
<evidence type="ECO:0000256" key="2">
    <source>
        <dbReference type="ARBA" id="ARBA00022490"/>
    </source>
</evidence>
<keyword evidence="16" id="KW-1185">Reference proteome</keyword>
<keyword evidence="3 14" id="KW-0479">Metal-binding</keyword>
<organism evidence="15 16">
    <name type="scientific">Paenibacillus athensensis</name>
    <dbReference type="NCBI Taxonomy" id="1967502"/>
    <lineage>
        <taxon>Bacteria</taxon>
        <taxon>Bacillati</taxon>
        <taxon>Bacillota</taxon>
        <taxon>Bacilli</taxon>
        <taxon>Bacillales</taxon>
        <taxon>Paenibacillaceae</taxon>
        <taxon>Paenibacillus</taxon>
    </lineage>
</organism>
<comment type="function">
    <text evidence="8">Converts the D-glycero-alpha-D-manno-heptose 1,7-bisphosphate intermediate into D-glycero-alpha-D-manno-heptose 1-phosphate by removing the phosphate group at the C-7 position.</text>
</comment>
<reference evidence="15 16" key="1">
    <citation type="submission" date="2017-03" db="EMBL/GenBank/DDBJ databases">
        <title>Isolation of Levoglucosan Utilizing Bacteria.</title>
        <authorList>
            <person name="Arya A.S."/>
        </authorList>
    </citation>
    <scope>NUCLEOTIDE SEQUENCE [LARGE SCALE GENOMIC DNA]</scope>
    <source>
        <strain evidence="15 16">MEC069</strain>
    </source>
</reference>